<proteinExistence type="inferred from homology"/>
<feature type="region of interest" description="Disordered" evidence="2">
    <location>
        <begin position="1"/>
        <end position="22"/>
    </location>
</feature>
<keyword evidence="4" id="KW-1185">Reference proteome</keyword>
<dbReference type="InterPro" id="IPR043129">
    <property type="entry name" value="ATPase_NBD"/>
</dbReference>
<dbReference type="AlphaFoldDB" id="A0A934ML57"/>
<gene>
    <name evidence="3" type="ORF">JCR33_10175</name>
</gene>
<dbReference type="EMBL" id="JAEKJA010000007">
    <property type="protein sequence ID" value="MBJ3776054.1"/>
    <property type="molecule type" value="Genomic_DNA"/>
</dbReference>
<dbReference type="Pfam" id="PF00480">
    <property type="entry name" value="ROK"/>
    <property type="match status" value="1"/>
</dbReference>
<dbReference type="SUPFAM" id="SSF46785">
    <property type="entry name" value="Winged helix' DNA-binding domain"/>
    <property type="match status" value="1"/>
</dbReference>
<accession>A0A934ML57</accession>
<dbReference type="InterPro" id="IPR000600">
    <property type="entry name" value="ROK"/>
</dbReference>
<sequence>MPADSSLSTPGRGCGPLLQRQTETRPLRQRLFELLRASGASSRSDLARELAVSPASVTAITSELIANGLVAEVEGVPRDASRGRPPVALTVRPDAFVIAGIKLSDDAHSAVILNFAGEMIAEATTTSAAYRMTIAETLNETEEVLEAALAVAGLRRGDLAGVGLGLPGVIDHAAGIALWSPLLTERGVALGAMLAERLGLPVAIDNDANLLTLAELWFGAGREMSDFVVVTIENGVGMGMVLQNQLFRGGHGLGMELGHTKVQRDGALCRCGRRGCLEAYVADYALVREAQTALDWNRDTAESARHLLDRLFAEAKAGNQAARSIFRRAGRTLAVGLSNVIQLFDPHLVILSGSQMRFDYLYAQDVLSEVASLTLDTGRPTPRVEINAWGDMVWARGAAALALARLTEQLLGENRG</sequence>
<evidence type="ECO:0000313" key="3">
    <source>
        <dbReference type="EMBL" id="MBJ3776054.1"/>
    </source>
</evidence>
<dbReference type="PANTHER" id="PTHR18964">
    <property type="entry name" value="ROK (REPRESSOR, ORF, KINASE) FAMILY"/>
    <property type="match status" value="1"/>
</dbReference>
<dbReference type="InterPro" id="IPR036388">
    <property type="entry name" value="WH-like_DNA-bd_sf"/>
</dbReference>
<dbReference type="Gene3D" id="1.10.10.10">
    <property type="entry name" value="Winged helix-like DNA-binding domain superfamily/Winged helix DNA-binding domain"/>
    <property type="match status" value="1"/>
</dbReference>
<protein>
    <submittedName>
        <fullName evidence="3">ROK family protein</fullName>
    </submittedName>
</protein>
<dbReference type="PANTHER" id="PTHR18964:SF149">
    <property type="entry name" value="BIFUNCTIONAL UDP-N-ACETYLGLUCOSAMINE 2-EPIMERASE_N-ACETYLMANNOSAMINE KINASE"/>
    <property type="match status" value="1"/>
</dbReference>
<comment type="similarity">
    <text evidence="1">Belongs to the ROK (NagC/XylR) family.</text>
</comment>
<dbReference type="SUPFAM" id="SSF53067">
    <property type="entry name" value="Actin-like ATPase domain"/>
    <property type="match status" value="1"/>
</dbReference>
<evidence type="ECO:0000256" key="1">
    <source>
        <dbReference type="ARBA" id="ARBA00006479"/>
    </source>
</evidence>
<dbReference type="CDD" id="cd24073">
    <property type="entry name" value="ASKHA_ATPase_ROK_CYANR"/>
    <property type="match status" value="1"/>
</dbReference>
<dbReference type="Gene3D" id="3.30.420.40">
    <property type="match status" value="2"/>
</dbReference>
<evidence type="ECO:0000313" key="4">
    <source>
        <dbReference type="Proteomes" id="UP000609531"/>
    </source>
</evidence>
<dbReference type="Proteomes" id="UP000609531">
    <property type="component" value="Unassembled WGS sequence"/>
</dbReference>
<comment type="caution">
    <text evidence="3">The sequence shown here is derived from an EMBL/GenBank/DDBJ whole genome shotgun (WGS) entry which is preliminary data.</text>
</comment>
<reference evidence="3" key="1">
    <citation type="submission" date="2020-12" db="EMBL/GenBank/DDBJ databases">
        <title>Bacterial taxonomy.</title>
        <authorList>
            <person name="Pan X."/>
        </authorList>
    </citation>
    <scope>NUCLEOTIDE SEQUENCE</scope>
    <source>
        <strain evidence="3">B2012</strain>
    </source>
</reference>
<organism evidence="3 4">
    <name type="scientific">Acuticoccus mangrovi</name>
    <dbReference type="NCBI Taxonomy" id="2796142"/>
    <lineage>
        <taxon>Bacteria</taxon>
        <taxon>Pseudomonadati</taxon>
        <taxon>Pseudomonadota</taxon>
        <taxon>Alphaproteobacteria</taxon>
        <taxon>Hyphomicrobiales</taxon>
        <taxon>Amorphaceae</taxon>
        <taxon>Acuticoccus</taxon>
    </lineage>
</organism>
<dbReference type="InterPro" id="IPR036390">
    <property type="entry name" value="WH_DNA-bd_sf"/>
</dbReference>
<evidence type="ECO:0000256" key="2">
    <source>
        <dbReference type="SAM" id="MobiDB-lite"/>
    </source>
</evidence>
<name>A0A934ML57_9HYPH</name>